<keyword evidence="2 6" id="KW-0808">Transferase</keyword>
<dbReference type="EMBL" id="FOAN01000008">
    <property type="protein sequence ID" value="SEM21579.1"/>
    <property type="molecule type" value="Genomic_DNA"/>
</dbReference>
<keyword evidence="1 5" id="KW-0673">Quorum sensing</keyword>
<proteinExistence type="inferred from homology"/>
<keyword evidence="4 5" id="KW-0071">Autoinducer synthesis</keyword>
<dbReference type="GO" id="GO:0009372">
    <property type="term" value="P:quorum sensing"/>
    <property type="evidence" value="ECO:0007669"/>
    <property type="project" value="UniProtKB-UniRule"/>
</dbReference>
<keyword evidence="3 6" id="KW-0949">S-adenosyl-L-methionine</keyword>
<evidence type="ECO:0000256" key="5">
    <source>
        <dbReference type="PROSITE-ProRule" id="PRU00533"/>
    </source>
</evidence>
<dbReference type="SUPFAM" id="SSF55729">
    <property type="entry name" value="Acyl-CoA N-acyltransferases (Nat)"/>
    <property type="match status" value="1"/>
</dbReference>
<dbReference type="PANTHER" id="PTHR39322:SF1">
    <property type="entry name" value="ISOVALERYL-HOMOSERINE LACTONE SYNTHASE"/>
    <property type="match status" value="1"/>
</dbReference>
<dbReference type="Pfam" id="PF00765">
    <property type="entry name" value="Autoind_synth"/>
    <property type="match status" value="1"/>
</dbReference>
<dbReference type="EC" id="2.3.1.184" evidence="6"/>
<evidence type="ECO:0000256" key="4">
    <source>
        <dbReference type="ARBA" id="ARBA00022929"/>
    </source>
</evidence>
<dbReference type="PROSITE" id="PS51187">
    <property type="entry name" value="AUTOINDUCER_SYNTH_2"/>
    <property type="match status" value="1"/>
</dbReference>
<comment type="catalytic activity">
    <reaction evidence="6">
        <text>a fatty acyl-[ACP] + S-adenosyl-L-methionine = an N-acyl-L-homoserine lactone + S-methyl-5'-thioadenosine + holo-[ACP] + H(+)</text>
        <dbReference type="Rhea" id="RHEA:10096"/>
        <dbReference type="Rhea" id="RHEA-COMP:9685"/>
        <dbReference type="Rhea" id="RHEA-COMP:14125"/>
        <dbReference type="ChEBI" id="CHEBI:15378"/>
        <dbReference type="ChEBI" id="CHEBI:17509"/>
        <dbReference type="ChEBI" id="CHEBI:55474"/>
        <dbReference type="ChEBI" id="CHEBI:59789"/>
        <dbReference type="ChEBI" id="CHEBI:64479"/>
        <dbReference type="ChEBI" id="CHEBI:138651"/>
        <dbReference type="EC" id="2.3.1.184"/>
    </reaction>
</comment>
<evidence type="ECO:0000256" key="1">
    <source>
        <dbReference type="ARBA" id="ARBA00022654"/>
    </source>
</evidence>
<dbReference type="InterPro" id="IPR001690">
    <property type="entry name" value="Autoind_synthase"/>
</dbReference>
<dbReference type="Proteomes" id="UP000199664">
    <property type="component" value="Unassembled WGS sequence"/>
</dbReference>
<dbReference type="GO" id="GO:0007165">
    <property type="term" value="P:signal transduction"/>
    <property type="evidence" value="ECO:0007669"/>
    <property type="project" value="TreeGrafter"/>
</dbReference>
<dbReference type="InterPro" id="IPR016181">
    <property type="entry name" value="Acyl_CoA_acyltransferase"/>
</dbReference>
<comment type="similarity">
    <text evidence="5 6">Belongs to the autoinducer synthase family.</text>
</comment>
<dbReference type="STRING" id="1036779.SAMN04515666_108201"/>
<keyword evidence="8" id="KW-1185">Reference proteome</keyword>
<dbReference type="PANTHER" id="PTHR39322">
    <property type="entry name" value="ACYL-HOMOSERINE-LACTONE SYNTHASE"/>
    <property type="match status" value="1"/>
</dbReference>
<organism evidence="7 8">
    <name type="scientific">Bosea lupini</name>
    <dbReference type="NCBI Taxonomy" id="1036779"/>
    <lineage>
        <taxon>Bacteria</taxon>
        <taxon>Pseudomonadati</taxon>
        <taxon>Pseudomonadota</taxon>
        <taxon>Alphaproteobacteria</taxon>
        <taxon>Hyphomicrobiales</taxon>
        <taxon>Boseaceae</taxon>
        <taxon>Bosea</taxon>
    </lineage>
</organism>
<gene>
    <name evidence="7" type="ORF">SAMN04515666_108201</name>
</gene>
<evidence type="ECO:0000256" key="2">
    <source>
        <dbReference type="ARBA" id="ARBA00022679"/>
    </source>
</evidence>
<dbReference type="AlphaFoldDB" id="A0A1H7WKM3"/>
<dbReference type="PRINTS" id="PR01549">
    <property type="entry name" value="AUTOINDCRSYN"/>
</dbReference>
<protein>
    <recommendedName>
        <fullName evidence="6">Acyl-homoserine-lactone synthase</fullName>
        <ecNumber evidence="6">2.3.1.184</ecNumber>
    </recommendedName>
    <alternativeName>
        <fullName evidence="6">Autoinducer synthesis protein</fullName>
    </alternativeName>
</protein>
<sequence length="208" mass="23652">MVVRIQVVTWAERRKFRLKLERYFRIRYDIYVRRRQWRALARPINIEMDAFDTEHAVYLLALDSLGKIVGGSRLVPTLQPHLLGNVFPELAPAGPPRAPDIFEWTRFFISPALHRSGRSSPIAGILLCGVLEVARKLGIRQISVVCESFWPKRLRAFGWSITELGEVLQHEDGDVIALLIDVTPEAIANTRRVYGIREPILAEAATTA</sequence>
<evidence type="ECO:0000313" key="8">
    <source>
        <dbReference type="Proteomes" id="UP000199664"/>
    </source>
</evidence>
<reference evidence="8" key="1">
    <citation type="submission" date="2016-10" db="EMBL/GenBank/DDBJ databases">
        <authorList>
            <person name="Varghese N."/>
            <person name="Submissions S."/>
        </authorList>
    </citation>
    <scope>NUCLEOTIDE SEQUENCE [LARGE SCALE GENOMIC DNA]</scope>
    <source>
        <strain evidence="8">LMG 26383,CCUG 61248,R- 45681</strain>
    </source>
</reference>
<dbReference type="Gene3D" id="3.40.630.30">
    <property type="match status" value="1"/>
</dbReference>
<name>A0A1H7WKM3_9HYPH</name>
<evidence type="ECO:0000256" key="6">
    <source>
        <dbReference type="RuleBase" id="RU361135"/>
    </source>
</evidence>
<evidence type="ECO:0000313" key="7">
    <source>
        <dbReference type="EMBL" id="SEM21579.1"/>
    </source>
</evidence>
<dbReference type="OrthoDB" id="6169313at2"/>
<dbReference type="RefSeq" id="WP_091840083.1">
    <property type="nucleotide sequence ID" value="NZ_FOAN01000008.1"/>
</dbReference>
<accession>A0A1H7WKM3</accession>
<dbReference type="GO" id="GO:0061579">
    <property type="term" value="F:N-acyl homoserine lactone synthase activity"/>
    <property type="evidence" value="ECO:0007669"/>
    <property type="project" value="UniProtKB-UniRule"/>
</dbReference>
<evidence type="ECO:0000256" key="3">
    <source>
        <dbReference type="ARBA" id="ARBA00022691"/>
    </source>
</evidence>